<dbReference type="Pfam" id="PF07731">
    <property type="entry name" value="Cu-oxidase_2"/>
    <property type="match status" value="1"/>
</dbReference>
<dbReference type="InterPro" id="IPR001117">
    <property type="entry name" value="Cu-oxidase_2nd"/>
</dbReference>
<keyword evidence="7" id="KW-0131">Cell cycle</keyword>
<dbReference type="FunFam" id="2.60.40.420:FF:000081">
    <property type="entry name" value="Spore coat protein A"/>
    <property type="match status" value="1"/>
</dbReference>
<dbReference type="CDD" id="cd13844">
    <property type="entry name" value="CuRO_1_BOD_CotA_like"/>
    <property type="match status" value="1"/>
</dbReference>
<dbReference type="Pfam" id="PF00394">
    <property type="entry name" value="Cu-oxidase"/>
    <property type="match status" value="1"/>
</dbReference>
<dbReference type="SUPFAM" id="SSF49503">
    <property type="entry name" value="Cupredoxins"/>
    <property type="match status" value="3"/>
</dbReference>
<dbReference type="PANTHER" id="PTHR48267:SF1">
    <property type="entry name" value="BILIRUBIN OXIDASE"/>
    <property type="match status" value="1"/>
</dbReference>
<keyword evidence="2" id="KW-0479">Metal-binding</keyword>
<sequence length="642" mass="73447">MFKYLVGILRFYIIEGVSNLKKLIKKKKTKTGKIKPLDPACIPKYVNELLKPPVYKPFQIKSKAKTKKKNKCCKEKEKKHLYFVDISEFKQQILPKGFPKTTVWGYGGLVKDAKTGKIKYSRSAPGATFEAVRNIPVMVKWINKLKCSNRFAVDPTLHWANPNDMPMEPPKPWPMFPQGFPEAQRPVTTVTHLHGGEVPSIYDGHPDAWFTYNGKRGPAFTTSMYSYPNKQEPTTLWYHDHSLGTTRLNVYAGLAGFYLLRDYYNGSKKKSELPEGKYEIPIVIQDRSFYTDGSFSFYNEGINPEIHPYWVPEFLGNTIMVNGSVWPNLNVERRQYRIRLLNGSNARFYNLEMSNRMKFIQIGTDGGFLPEPVVLSTLLIAPGERADILVDFSHLEPGTSIKLLNNANTPFPDGEEPDPNTVGQIMQFSVPINCAKPIEPEKLPDKLNNIPTLIPDSPQRILTLNEVMGLNGPEILLLNGQKWEAPVSELPIVGSTQEWVIANLTMDTHPIHLHLVQYQLLNRQDFNADEYKMKWEEINGMPPFDHPTEVLPVECYLLGEPIEPDDNEKGWKDTVRMNPNQVTRIIVRFAPQNTPNSIVKPGKNRYPFDPTLGPGYVWHCHILDHEDNEMMRPFNVINKCEH</sequence>
<dbReference type="InterPro" id="IPR008972">
    <property type="entry name" value="Cupredoxin"/>
</dbReference>
<feature type="domain" description="Plastocyanin-like" evidence="5">
    <location>
        <begin position="326"/>
        <end position="394"/>
    </location>
</feature>
<dbReference type="RefSeq" id="WP_092452652.1">
    <property type="nucleotide sequence ID" value="NZ_FOJI01000005.1"/>
</dbReference>
<dbReference type="EMBL" id="FOJI01000005">
    <property type="protein sequence ID" value="SEW14926.1"/>
    <property type="molecule type" value="Genomic_DNA"/>
</dbReference>
<evidence type="ECO:0000259" key="6">
    <source>
        <dbReference type="Pfam" id="PF07731"/>
    </source>
</evidence>
<dbReference type="OrthoDB" id="9757546at2"/>
<evidence type="ECO:0000256" key="3">
    <source>
        <dbReference type="ARBA" id="ARBA00023002"/>
    </source>
</evidence>
<proteinExistence type="inferred from homology"/>
<protein>
    <submittedName>
        <fullName evidence="7">Multicopper oxidase with three cupredoxin domains (Includes cell division protein FtsP and spore coat protein CotA)</fullName>
    </submittedName>
</protein>
<gene>
    <name evidence="7" type="ORF">SAMN05421659_105157</name>
</gene>
<feature type="domain" description="Plastocyanin-like" evidence="6">
    <location>
        <begin position="466"/>
        <end position="637"/>
    </location>
</feature>
<evidence type="ECO:0000256" key="1">
    <source>
        <dbReference type="ARBA" id="ARBA00010609"/>
    </source>
</evidence>
<keyword evidence="8" id="KW-1185">Reference proteome</keyword>
<evidence type="ECO:0000313" key="8">
    <source>
        <dbReference type="Proteomes" id="UP000199701"/>
    </source>
</evidence>
<accession>A0A1I0PKF3</accession>
<keyword evidence="7" id="KW-0946">Virion</keyword>
<dbReference type="InterPro" id="IPR011706">
    <property type="entry name" value="Cu-oxidase_C"/>
</dbReference>
<evidence type="ECO:0000256" key="4">
    <source>
        <dbReference type="ARBA" id="ARBA00023008"/>
    </source>
</evidence>
<dbReference type="STRING" id="99656.SAMN05421659_105157"/>
<keyword evidence="4" id="KW-0186">Copper</keyword>
<dbReference type="CDD" id="cd13891">
    <property type="entry name" value="CuRO_3_CotA_like"/>
    <property type="match status" value="1"/>
</dbReference>
<comment type="similarity">
    <text evidence="1">Belongs to the multicopper oxidase family.</text>
</comment>
<dbReference type="InterPro" id="IPR045087">
    <property type="entry name" value="Cu-oxidase_fam"/>
</dbReference>
<dbReference type="AlphaFoldDB" id="A0A1I0PKF3"/>
<organism evidence="7 8">
    <name type="scientific">[Clostridium] fimetarium</name>
    <dbReference type="NCBI Taxonomy" id="99656"/>
    <lineage>
        <taxon>Bacteria</taxon>
        <taxon>Bacillati</taxon>
        <taxon>Bacillota</taxon>
        <taxon>Clostridia</taxon>
        <taxon>Lachnospirales</taxon>
        <taxon>Lachnospiraceae</taxon>
    </lineage>
</organism>
<keyword evidence="3" id="KW-0560">Oxidoreductase</keyword>
<dbReference type="PANTHER" id="PTHR48267">
    <property type="entry name" value="CUPREDOXIN SUPERFAMILY PROTEIN"/>
    <property type="match status" value="1"/>
</dbReference>
<dbReference type="Gene3D" id="2.60.40.420">
    <property type="entry name" value="Cupredoxins - blue copper proteins"/>
    <property type="match status" value="3"/>
</dbReference>
<keyword evidence="7" id="KW-0132">Cell division</keyword>
<dbReference type="GO" id="GO:0016491">
    <property type="term" value="F:oxidoreductase activity"/>
    <property type="evidence" value="ECO:0007669"/>
    <property type="project" value="UniProtKB-KW"/>
</dbReference>
<dbReference type="CDD" id="cd13868">
    <property type="entry name" value="CuRO_2_CotA_like"/>
    <property type="match status" value="1"/>
</dbReference>
<evidence type="ECO:0000259" key="5">
    <source>
        <dbReference type="Pfam" id="PF00394"/>
    </source>
</evidence>
<evidence type="ECO:0000313" key="7">
    <source>
        <dbReference type="EMBL" id="SEW14926.1"/>
    </source>
</evidence>
<dbReference type="GO" id="GO:0005507">
    <property type="term" value="F:copper ion binding"/>
    <property type="evidence" value="ECO:0007669"/>
    <property type="project" value="InterPro"/>
</dbReference>
<dbReference type="Proteomes" id="UP000199701">
    <property type="component" value="Unassembled WGS sequence"/>
</dbReference>
<dbReference type="GO" id="GO:0051301">
    <property type="term" value="P:cell division"/>
    <property type="evidence" value="ECO:0007669"/>
    <property type="project" value="UniProtKB-KW"/>
</dbReference>
<reference evidence="7 8" key="1">
    <citation type="submission" date="2016-10" db="EMBL/GenBank/DDBJ databases">
        <authorList>
            <person name="de Groot N.N."/>
        </authorList>
    </citation>
    <scope>NUCLEOTIDE SEQUENCE [LARGE SCALE GENOMIC DNA]</scope>
    <source>
        <strain evidence="7 8">DSM 9179</strain>
    </source>
</reference>
<evidence type="ECO:0000256" key="2">
    <source>
        <dbReference type="ARBA" id="ARBA00022723"/>
    </source>
</evidence>
<name>A0A1I0PKF3_9FIRM</name>
<keyword evidence="7" id="KW-0167">Capsid protein</keyword>